<protein>
    <submittedName>
        <fullName evidence="6">RNA polymerase sigma-70 factor, ECF subfamily</fullName>
    </submittedName>
</protein>
<dbReference type="GO" id="GO:0006352">
    <property type="term" value="P:DNA-templated transcription initiation"/>
    <property type="evidence" value="ECO:0007669"/>
    <property type="project" value="InterPro"/>
</dbReference>
<reference evidence="7" key="1">
    <citation type="submission" date="2016-11" db="EMBL/GenBank/DDBJ databases">
        <authorList>
            <person name="Varghese N."/>
            <person name="Submissions S."/>
        </authorList>
    </citation>
    <scope>NUCLEOTIDE SEQUENCE [LARGE SCALE GENOMIC DNA]</scope>
    <source>
        <strain evidence="7">DSM 18095</strain>
    </source>
</reference>
<comment type="similarity">
    <text evidence="1">Belongs to the sigma-70 factor family. ECF subfamily.</text>
</comment>
<keyword evidence="3" id="KW-0731">Sigma factor</keyword>
<evidence type="ECO:0000259" key="5">
    <source>
        <dbReference type="Pfam" id="PF04542"/>
    </source>
</evidence>
<evidence type="ECO:0000256" key="1">
    <source>
        <dbReference type="ARBA" id="ARBA00010641"/>
    </source>
</evidence>
<sequence>MEFEQIYNTYFNHVYLYIRKLSGNEHIAEEITSETFFKAMQSIDSFRGDCDLRVWLCQIAKNCYYSHLKKQKNISKIEGVEVEDLVDLNSLIDEKIITHEQTVQIQKVLHTIPEPYKEVFMWRVFADLSFKQIGQIFNKTDNWACVTYHRAKNQILKRMEEQNNEKS</sequence>
<organism evidence="6 7">
    <name type="scientific">Tissierella praeacuta DSM 18095</name>
    <dbReference type="NCBI Taxonomy" id="1123404"/>
    <lineage>
        <taxon>Bacteria</taxon>
        <taxon>Bacillati</taxon>
        <taxon>Bacillota</taxon>
        <taxon>Tissierellia</taxon>
        <taxon>Tissierellales</taxon>
        <taxon>Tissierellaceae</taxon>
        <taxon>Tissierella</taxon>
    </lineage>
</organism>
<dbReference type="InterPro" id="IPR013325">
    <property type="entry name" value="RNA_pol_sigma_r2"/>
</dbReference>
<evidence type="ECO:0000313" key="6">
    <source>
        <dbReference type="EMBL" id="SHE53281.1"/>
    </source>
</evidence>
<dbReference type="SUPFAM" id="SSF88659">
    <property type="entry name" value="Sigma3 and sigma4 domains of RNA polymerase sigma factors"/>
    <property type="match status" value="1"/>
</dbReference>
<dbReference type="PANTHER" id="PTHR43133">
    <property type="entry name" value="RNA POLYMERASE ECF-TYPE SIGMA FACTO"/>
    <property type="match status" value="1"/>
</dbReference>
<keyword evidence="2" id="KW-0805">Transcription regulation</keyword>
<feature type="domain" description="RNA polymerase sigma-70 region 2" evidence="5">
    <location>
        <begin position="7"/>
        <end position="72"/>
    </location>
</feature>
<dbReference type="NCBIfam" id="TIGR02937">
    <property type="entry name" value="sigma70-ECF"/>
    <property type="match status" value="1"/>
</dbReference>
<dbReference type="InterPro" id="IPR014284">
    <property type="entry name" value="RNA_pol_sigma-70_dom"/>
</dbReference>
<dbReference type="Gene3D" id="1.10.10.10">
    <property type="entry name" value="Winged helix-like DNA-binding domain superfamily/Winged helix DNA-binding domain"/>
    <property type="match status" value="1"/>
</dbReference>
<dbReference type="PANTHER" id="PTHR43133:SF51">
    <property type="entry name" value="RNA POLYMERASE SIGMA FACTOR"/>
    <property type="match status" value="1"/>
</dbReference>
<dbReference type="InterPro" id="IPR036388">
    <property type="entry name" value="WH-like_DNA-bd_sf"/>
</dbReference>
<accession>A0A1M4U8V2</accession>
<evidence type="ECO:0000256" key="3">
    <source>
        <dbReference type="ARBA" id="ARBA00023082"/>
    </source>
</evidence>
<dbReference type="RefSeq" id="WP_072973756.1">
    <property type="nucleotide sequence ID" value="NZ_FQTY01000003.1"/>
</dbReference>
<keyword evidence="4" id="KW-0804">Transcription</keyword>
<dbReference type="EMBL" id="FQTY01000003">
    <property type="protein sequence ID" value="SHE53281.1"/>
    <property type="molecule type" value="Genomic_DNA"/>
</dbReference>
<evidence type="ECO:0000313" key="7">
    <source>
        <dbReference type="Proteomes" id="UP000184114"/>
    </source>
</evidence>
<dbReference type="Gene3D" id="1.10.1740.10">
    <property type="match status" value="1"/>
</dbReference>
<gene>
    <name evidence="6" type="ORF">SAMN02745784_00961</name>
</gene>
<dbReference type="AlphaFoldDB" id="A0A1M4U8V2"/>
<dbReference type="InterPro" id="IPR039425">
    <property type="entry name" value="RNA_pol_sigma-70-like"/>
</dbReference>
<dbReference type="Pfam" id="PF04542">
    <property type="entry name" value="Sigma70_r2"/>
    <property type="match status" value="1"/>
</dbReference>
<proteinExistence type="inferred from homology"/>
<dbReference type="InterPro" id="IPR013324">
    <property type="entry name" value="RNA_pol_sigma_r3/r4-like"/>
</dbReference>
<evidence type="ECO:0000256" key="2">
    <source>
        <dbReference type="ARBA" id="ARBA00023015"/>
    </source>
</evidence>
<dbReference type="GO" id="GO:0016987">
    <property type="term" value="F:sigma factor activity"/>
    <property type="evidence" value="ECO:0007669"/>
    <property type="project" value="UniProtKB-KW"/>
</dbReference>
<dbReference type="GeneID" id="90996208"/>
<dbReference type="Proteomes" id="UP000184114">
    <property type="component" value="Unassembled WGS sequence"/>
</dbReference>
<dbReference type="SUPFAM" id="SSF88946">
    <property type="entry name" value="Sigma2 domain of RNA polymerase sigma factors"/>
    <property type="match status" value="1"/>
</dbReference>
<dbReference type="STRING" id="1123404.SAMN02745784_00961"/>
<dbReference type="InterPro" id="IPR007627">
    <property type="entry name" value="RNA_pol_sigma70_r2"/>
</dbReference>
<evidence type="ECO:0000256" key="4">
    <source>
        <dbReference type="ARBA" id="ARBA00023163"/>
    </source>
</evidence>
<name>A0A1M4U8V2_9FIRM</name>
<keyword evidence="7" id="KW-1185">Reference proteome</keyword>